<dbReference type="PROSITE" id="PS50041">
    <property type="entry name" value="C_TYPE_LECTIN_2"/>
    <property type="match status" value="1"/>
</dbReference>
<dbReference type="AlphaFoldDB" id="A0AAN8JCL5"/>
<accession>A0AAN8JCL5</accession>
<dbReference type="Pfam" id="PF00059">
    <property type="entry name" value="Lectin_C"/>
    <property type="match status" value="1"/>
</dbReference>
<dbReference type="InterPro" id="IPR016187">
    <property type="entry name" value="CTDL_fold"/>
</dbReference>
<keyword evidence="3" id="KW-1185">Reference proteome</keyword>
<name>A0AAN8JCL5_PATCE</name>
<dbReference type="CDD" id="cd00037">
    <property type="entry name" value="CLECT"/>
    <property type="match status" value="1"/>
</dbReference>
<dbReference type="Gene3D" id="3.10.100.10">
    <property type="entry name" value="Mannose-Binding Protein A, subunit A"/>
    <property type="match status" value="1"/>
</dbReference>
<dbReference type="EMBL" id="JAZGQO010000010">
    <property type="protein sequence ID" value="KAK6175042.1"/>
    <property type="molecule type" value="Genomic_DNA"/>
</dbReference>
<evidence type="ECO:0000313" key="2">
    <source>
        <dbReference type="EMBL" id="KAK6175042.1"/>
    </source>
</evidence>
<dbReference type="PANTHER" id="PTHR22801:SF63">
    <property type="entry name" value="C-TYPE LECTIN DOMAIN-CONTAINING PROTEIN"/>
    <property type="match status" value="1"/>
</dbReference>
<evidence type="ECO:0000259" key="1">
    <source>
        <dbReference type="PROSITE" id="PS50041"/>
    </source>
</evidence>
<comment type="caution">
    <text evidence="2">The sequence shown here is derived from an EMBL/GenBank/DDBJ whole genome shotgun (WGS) entry which is preliminary data.</text>
</comment>
<dbReference type="PANTHER" id="PTHR22801">
    <property type="entry name" value="LITHOSTATHINE"/>
    <property type="match status" value="1"/>
</dbReference>
<sequence length="193" mass="22082">MEYSVSVTGVVVTECGRLCMSIRGCNLFHYESSTCYILNSPATGSINITTMFGLENWRESCNVTDYPLFGGQFCIKTFDDQQNWATAKNTCSQNGGQLLTMKSDDFFLKQEVLKRIIPEISDRRYWLGGNDKATEGDWRWNDGSSILLDPHYWTPDNPSNSGGKEDCIELRYLHFNDQDCAYQKKFICEKLKV</sequence>
<feature type="domain" description="C-type lectin" evidence="1">
    <location>
        <begin position="70"/>
        <end position="189"/>
    </location>
</feature>
<evidence type="ECO:0000313" key="3">
    <source>
        <dbReference type="Proteomes" id="UP001347796"/>
    </source>
</evidence>
<organism evidence="2 3">
    <name type="scientific">Patella caerulea</name>
    <name type="common">Rayed Mediterranean limpet</name>
    <dbReference type="NCBI Taxonomy" id="87958"/>
    <lineage>
        <taxon>Eukaryota</taxon>
        <taxon>Metazoa</taxon>
        <taxon>Spiralia</taxon>
        <taxon>Lophotrochozoa</taxon>
        <taxon>Mollusca</taxon>
        <taxon>Gastropoda</taxon>
        <taxon>Patellogastropoda</taxon>
        <taxon>Patelloidea</taxon>
        <taxon>Patellidae</taxon>
        <taxon>Patella</taxon>
    </lineage>
</organism>
<dbReference type="InterPro" id="IPR001304">
    <property type="entry name" value="C-type_lectin-like"/>
</dbReference>
<dbReference type="InterPro" id="IPR050801">
    <property type="entry name" value="Ca-Dep_Lectins_ImmuneDev"/>
</dbReference>
<dbReference type="InterPro" id="IPR016186">
    <property type="entry name" value="C-type_lectin-like/link_sf"/>
</dbReference>
<protein>
    <recommendedName>
        <fullName evidence="1">C-type lectin domain-containing protein</fullName>
    </recommendedName>
</protein>
<reference evidence="2 3" key="1">
    <citation type="submission" date="2024-01" db="EMBL/GenBank/DDBJ databases">
        <title>The genome of the rayed Mediterranean limpet Patella caerulea (Linnaeus, 1758).</title>
        <authorList>
            <person name="Anh-Thu Weber A."/>
            <person name="Halstead-Nussloch G."/>
        </authorList>
    </citation>
    <scope>NUCLEOTIDE SEQUENCE [LARGE SCALE GENOMIC DNA]</scope>
    <source>
        <strain evidence="2">AATW-2023a</strain>
        <tissue evidence="2">Whole specimen</tissue>
    </source>
</reference>
<proteinExistence type="predicted"/>
<dbReference type="SMART" id="SM00034">
    <property type="entry name" value="CLECT"/>
    <property type="match status" value="1"/>
</dbReference>
<gene>
    <name evidence="2" type="ORF">SNE40_013583</name>
</gene>
<dbReference type="Proteomes" id="UP001347796">
    <property type="component" value="Unassembled WGS sequence"/>
</dbReference>
<dbReference type="SUPFAM" id="SSF56436">
    <property type="entry name" value="C-type lectin-like"/>
    <property type="match status" value="1"/>
</dbReference>